<feature type="transmembrane region" description="Helical" evidence="15">
    <location>
        <begin position="439"/>
        <end position="458"/>
    </location>
</feature>
<dbReference type="GO" id="GO:0008235">
    <property type="term" value="F:metalloexopeptidase activity"/>
    <property type="evidence" value="ECO:0007669"/>
    <property type="project" value="InterPro"/>
</dbReference>
<comment type="subcellular location">
    <subcellularLocation>
        <location evidence="2">Endoplasmic reticulum membrane</location>
        <topology evidence="2">Multi-pass membrane protein</topology>
    </subcellularLocation>
</comment>
<dbReference type="GO" id="GO:0004177">
    <property type="term" value="F:aminopeptidase activity"/>
    <property type="evidence" value="ECO:0007669"/>
    <property type="project" value="UniProtKB-KW"/>
</dbReference>
<evidence type="ECO:0000256" key="1">
    <source>
        <dbReference type="ARBA" id="ARBA00001947"/>
    </source>
</evidence>
<dbReference type="PANTHER" id="PTHR12147:SF22">
    <property type="entry name" value="ENDOPLASMIC RETICULUM METALLOPEPTIDASE 1"/>
    <property type="match status" value="1"/>
</dbReference>
<dbReference type="Pfam" id="PF04389">
    <property type="entry name" value="Peptidase_M28"/>
    <property type="match status" value="1"/>
</dbReference>
<evidence type="ECO:0000256" key="14">
    <source>
        <dbReference type="RuleBase" id="RU361240"/>
    </source>
</evidence>
<keyword evidence="5 15" id="KW-0812">Transmembrane</keyword>
<dbReference type="VEuPathDB" id="FungiDB:Malapachy_4159"/>
<evidence type="ECO:0000256" key="10">
    <source>
        <dbReference type="ARBA" id="ARBA00022989"/>
    </source>
</evidence>
<dbReference type="PANTHER" id="PTHR12147">
    <property type="entry name" value="METALLOPEPTIDASE M28 FAMILY MEMBER"/>
    <property type="match status" value="1"/>
</dbReference>
<evidence type="ECO:0000256" key="3">
    <source>
        <dbReference type="ARBA" id="ARBA00010918"/>
    </source>
</evidence>
<comment type="caution">
    <text evidence="18">The sequence shown here is derived from an EMBL/GenBank/DDBJ whole genome shotgun (WGS) entry which is preliminary data.</text>
</comment>
<dbReference type="GO" id="GO:0005789">
    <property type="term" value="C:endoplasmic reticulum membrane"/>
    <property type="evidence" value="ECO:0007669"/>
    <property type="project" value="UniProtKB-SubCell"/>
</dbReference>
<keyword evidence="10 15" id="KW-1133">Transmembrane helix</keyword>
<dbReference type="GeneID" id="28730490"/>
<feature type="transmembrane region" description="Helical" evidence="15">
    <location>
        <begin position="36"/>
        <end position="55"/>
    </location>
</feature>
<keyword evidence="8" id="KW-0256">Endoplasmic reticulum</keyword>
<feature type="transmembrane region" description="Helical" evidence="15">
    <location>
        <begin position="610"/>
        <end position="632"/>
    </location>
</feature>
<evidence type="ECO:0000259" key="17">
    <source>
        <dbReference type="Pfam" id="PF22249"/>
    </source>
</evidence>
<keyword evidence="19" id="KW-1185">Reference proteome</keyword>
<dbReference type="STRING" id="77020.A0A0M9VP61"/>
<dbReference type="GO" id="GO:0046872">
    <property type="term" value="F:metal ion binding"/>
    <property type="evidence" value="ECO:0007669"/>
    <property type="project" value="UniProtKB-KW"/>
</dbReference>
<keyword evidence="4 14" id="KW-0645">Protease</keyword>
<dbReference type="FunFam" id="3.40.630.10:FF:000008">
    <property type="entry name" value="Endoplasmic reticulum metallopeptidase 1"/>
    <property type="match status" value="1"/>
</dbReference>
<evidence type="ECO:0000256" key="8">
    <source>
        <dbReference type="ARBA" id="ARBA00022824"/>
    </source>
</evidence>
<keyword evidence="9 14" id="KW-0862">Zinc</keyword>
<protein>
    <recommendedName>
        <fullName evidence="14">Peptide hydrolase</fullName>
        <ecNumber evidence="14">3.4.-.-</ecNumber>
    </recommendedName>
</protein>
<feature type="transmembrane region" description="Helical" evidence="15">
    <location>
        <begin position="552"/>
        <end position="574"/>
    </location>
</feature>
<sequence>MAFMTDEERLEYQERKLAHTVPIEYKRTRKPMVKELLSILVAAAMLVWVTLHYHYRLPAPLQATTPELPRPGMKASEGWYRKFFAHELDTQSAPAYHPFDNTSSAQAPIYNGPMHTYFSEANAMMTMQYLSEGIGYRVVGTQQHIDAEAWVESILRRYEGTHATGESYQTEVEVFKQVGDGAHRFEILGHPVWKKYHSMSNLIVRISDGTDEGKAQTLLLNAHLDSTLPSPGAADDAAGVAIMLEALRVLTMPGAPRLKHGLILLFNNGEESLQDASHLYMTQHETNTSVRAVLNMEACGVSGPTLLFQATDDVLINAYAKVPHPFGTVLASDVFSSGVIMSDTDFRQFVEYGLGLPGLDMAIVGSSYLYHTRLDVPAYIERGVMQHFGENVFSLLESLALNPDSQLSEARRWPYDIKRVLPVYFSMFGTWFINMPARLFKNMILSLGVAVNFLLASINTSETRVHFISYSLLSALGLVASYVAAILAANVVALTLRGVNMPLSWFGHEWYALALFTPPAIAAVVGTQLILRRFAERSRRPYLELSTFSGHSIVYTLCLMVMNMYGLGSAYLMFTATLAFFLPLLFNDFVFIGLPAIAEGKVAPDRRVRLVSYFLALLPAATMGAEGVISFLDLLVPLMGRMGTEVPVDHVIGTLVAVLVTLNAGFFVPLCHRYGARFMHHAVLVLLGVTAVTTAFFAMPGVPTFDKTHPRRLLLHHVENITSGEWHVAYSSLDSAKENPAMATELERVLLHGATNHSLSWDDSPQVAADMDILFPLTHFIDTSRVTLPSTPAREAASKDMQRWSQFRVTCDDIRIDPVNATREVVLRLHHPEIAWSTLSFDAEVLDWDFAEAPPSGWQRHHLKDVSRLGANEFAMRLVLKLTPEQVASYASHKTRRDTLLRSPPFHTETAIHPSRLRVHYSGLDAFGMYPHHKNVGMDRLSMQTLAELDAMFTSSFPEIDPMLMSVIAGVAEC</sequence>
<dbReference type="Proteomes" id="UP000037751">
    <property type="component" value="Unassembled WGS sequence"/>
</dbReference>
<proteinExistence type="inferred from homology"/>
<evidence type="ECO:0000256" key="5">
    <source>
        <dbReference type="ARBA" id="ARBA00022692"/>
    </source>
</evidence>
<reference evidence="18 19" key="1">
    <citation type="submission" date="2015-07" db="EMBL/GenBank/DDBJ databases">
        <title>Draft Genome Sequence of Malassezia furfur CBS1878 and Malassezia pachydermatis CBS1879.</title>
        <authorList>
            <person name="Triana S."/>
            <person name="Ohm R."/>
            <person name="Gonzalez A."/>
            <person name="DeCock H."/>
            <person name="Restrepo S."/>
            <person name="Celis A."/>
        </authorList>
    </citation>
    <scope>NUCLEOTIDE SEQUENCE [LARGE SCALE GENOMIC DNA]</scope>
    <source>
        <strain evidence="18 19">CBS 1879</strain>
    </source>
</reference>
<name>A0A0M9VP61_9BASI</name>
<feature type="transmembrane region" description="Helical" evidence="15">
    <location>
        <begin position="510"/>
        <end position="531"/>
    </location>
</feature>
<organism evidence="18 19">
    <name type="scientific">Malassezia pachydermatis</name>
    <dbReference type="NCBI Taxonomy" id="77020"/>
    <lineage>
        <taxon>Eukaryota</taxon>
        <taxon>Fungi</taxon>
        <taxon>Dikarya</taxon>
        <taxon>Basidiomycota</taxon>
        <taxon>Ustilaginomycotina</taxon>
        <taxon>Malasseziomycetes</taxon>
        <taxon>Malasseziales</taxon>
        <taxon>Malasseziaceae</taxon>
        <taxon>Malassezia</taxon>
    </lineage>
</organism>
<dbReference type="EC" id="3.4.-.-" evidence="14"/>
<feature type="transmembrane region" description="Helical" evidence="15">
    <location>
        <begin position="580"/>
        <end position="598"/>
    </location>
</feature>
<feature type="domain" description="Endoplasmic reticulum metallopeptidase 1/1-A TM" evidence="17">
    <location>
        <begin position="475"/>
        <end position="693"/>
    </location>
</feature>
<evidence type="ECO:0000256" key="13">
    <source>
        <dbReference type="ARBA" id="ARBA00023180"/>
    </source>
</evidence>
<keyword evidence="13" id="KW-0325">Glycoprotein</keyword>
<dbReference type="SUPFAM" id="SSF53187">
    <property type="entry name" value="Zn-dependent exopeptidases"/>
    <property type="match status" value="1"/>
</dbReference>
<feature type="transmembrane region" description="Helical" evidence="15">
    <location>
        <begin position="683"/>
        <end position="702"/>
    </location>
</feature>
<dbReference type="InterPro" id="IPR045175">
    <property type="entry name" value="M28_fam"/>
</dbReference>
<keyword evidence="11" id="KW-0482">Metalloprotease</keyword>
<evidence type="ECO:0000256" key="4">
    <source>
        <dbReference type="ARBA" id="ARBA00022670"/>
    </source>
</evidence>
<keyword evidence="7 14" id="KW-0378">Hydrolase</keyword>
<dbReference type="Gene3D" id="3.40.630.10">
    <property type="entry name" value="Zn peptidases"/>
    <property type="match status" value="1"/>
</dbReference>
<evidence type="ECO:0000256" key="2">
    <source>
        <dbReference type="ARBA" id="ARBA00004477"/>
    </source>
</evidence>
<accession>A0A0M9VP61</accession>
<keyword evidence="12 15" id="KW-0472">Membrane</keyword>
<evidence type="ECO:0000313" key="18">
    <source>
        <dbReference type="EMBL" id="KOS14063.1"/>
    </source>
</evidence>
<comment type="cofactor">
    <cofactor evidence="1">
        <name>Zn(2+)</name>
        <dbReference type="ChEBI" id="CHEBI:29105"/>
    </cofactor>
</comment>
<dbReference type="OrthoDB" id="76293at2759"/>
<feature type="transmembrane region" description="Helical" evidence="15">
    <location>
        <begin position="470"/>
        <end position="490"/>
    </location>
</feature>
<evidence type="ECO:0000256" key="7">
    <source>
        <dbReference type="ARBA" id="ARBA00022801"/>
    </source>
</evidence>
<gene>
    <name evidence="18" type="ORF">Malapachy_4159</name>
</gene>
<dbReference type="RefSeq" id="XP_017991695.1">
    <property type="nucleotide sequence ID" value="XM_018138614.1"/>
</dbReference>
<comment type="similarity">
    <text evidence="3 14">Belongs to the peptidase M28 family.</text>
</comment>
<evidence type="ECO:0000256" key="15">
    <source>
        <dbReference type="SAM" id="Phobius"/>
    </source>
</evidence>
<evidence type="ECO:0000313" key="19">
    <source>
        <dbReference type="Proteomes" id="UP000037751"/>
    </source>
</evidence>
<dbReference type="Pfam" id="PF22249">
    <property type="entry name" value="ERMP1-TM"/>
    <property type="match status" value="1"/>
</dbReference>
<evidence type="ECO:0000259" key="16">
    <source>
        <dbReference type="Pfam" id="PF04389"/>
    </source>
</evidence>
<feature type="transmembrane region" description="Helical" evidence="15">
    <location>
        <begin position="652"/>
        <end position="671"/>
    </location>
</feature>
<evidence type="ECO:0000256" key="9">
    <source>
        <dbReference type="ARBA" id="ARBA00022833"/>
    </source>
</evidence>
<dbReference type="AlphaFoldDB" id="A0A0M9VP61"/>
<feature type="domain" description="Peptidase M28" evidence="16">
    <location>
        <begin position="201"/>
        <end position="394"/>
    </location>
</feature>
<evidence type="ECO:0000256" key="6">
    <source>
        <dbReference type="ARBA" id="ARBA00022723"/>
    </source>
</evidence>
<evidence type="ECO:0000256" key="11">
    <source>
        <dbReference type="ARBA" id="ARBA00023049"/>
    </source>
</evidence>
<dbReference type="InterPro" id="IPR007484">
    <property type="entry name" value="Peptidase_M28"/>
</dbReference>
<dbReference type="GO" id="GO:0006508">
    <property type="term" value="P:proteolysis"/>
    <property type="evidence" value="ECO:0007669"/>
    <property type="project" value="UniProtKB-KW"/>
</dbReference>
<evidence type="ECO:0000256" key="12">
    <source>
        <dbReference type="ARBA" id="ARBA00023136"/>
    </source>
</evidence>
<keyword evidence="18" id="KW-0031">Aminopeptidase</keyword>
<dbReference type="InterPro" id="IPR053974">
    <property type="entry name" value="ERMP1_1-A_TM"/>
</dbReference>
<keyword evidence="6 14" id="KW-0479">Metal-binding</keyword>
<dbReference type="EMBL" id="LGAV01000004">
    <property type="protein sequence ID" value="KOS14063.1"/>
    <property type="molecule type" value="Genomic_DNA"/>
</dbReference>